<dbReference type="InterPro" id="IPR038330">
    <property type="entry name" value="TspO/MBR-related_sf"/>
</dbReference>
<evidence type="ECO:0000313" key="7">
    <source>
        <dbReference type="EMBL" id="MQT18123.1"/>
    </source>
</evidence>
<dbReference type="FunFam" id="1.20.1260.100:FF:000001">
    <property type="entry name" value="translocator protein 2"/>
    <property type="match status" value="1"/>
</dbReference>
<dbReference type="CDD" id="cd15904">
    <property type="entry name" value="TSPO_MBR"/>
    <property type="match status" value="1"/>
</dbReference>
<dbReference type="Gene3D" id="1.20.1260.100">
    <property type="entry name" value="TspO/MBR protein"/>
    <property type="match status" value="1"/>
</dbReference>
<dbReference type="PANTHER" id="PTHR10057:SF0">
    <property type="entry name" value="TRANSLOCATOR PROTEIN"/>
    <property type="match status" value="1"/>
</dbReference>
<evidence type="ECO:0000256" key="2">
    <source>
        <dbReference type="ARBA" id="ARBA00007524"/>
    </source>
</evidence>
<dbReference type="Proteomes" id="UP000481327">
    <property type="component" value="Unassembled WGS sequence"/>
</dbReference>
<gene>
    <name evidence="7" type="ORF">F3168_12745</name>
</gene>
<comment type="caution">
    <text evidence="7">The sequence shown here is derived from an EMBL/GenBank/DDBJ whole genome shotgun (WGS) entry which is preliminary data.</text>
</comment>
<keyword evidence="5 6" id="KW-0472">Membrane</keyword>
<evidence type="ECO:0000256" key="1">
    <source>
        <dbReference type="ARBA" id="ARBA00004141"/>
    </source>
</evidence>
<dbReference type="GO" id="GO:0016020">
    <property type="term" value="C:membrane"/>
    <property type="evidence" value="ECO:0007669"/>
    <property type="project" value="UniProtKB-SubCell"/>
</dbReference>
<reference evidence="7 8" key="1">
    <citation type="submission" date="2019-09" db="EMBL/GenBank/DDBJ databases">
        <title>Polymorphobacter sp. isolated from a lake in China.</title>
        <authorList>
            <person name="Liu Z."/>
        </authorList>
    </citation>
    <scope>NUCLEOTIDE SEQUENCE [LARGE SCALE GENOMIC DNA]</scope>
    <source>
        <strain evidence="7 8">D40P</strain>
    </source>
</reference>
<keyword evidence="4 6" id="KW-1133">Transmembrane helix</keyword>
<dbReference type="PIRSF" id="PIRSF005859">
    <property type="entry name" value="PBR"/>
    <property type="match status" value="1"/>
</dbReference>
<keyword evidence="3 6" id="KW-0812">Transmembrane</keyword>
<proteinExistence type="inferred from homology"/>
<dbReference type="EMBL" id="WIOL01000005">
    <property type="protein sequence ID" value="MQT18123.1"/>
    <property type="molecule type" value="Genomic_DNA"/>
</dbReference>
<feature type="transmembrane region" description="Helical" evidence="6">
    <location>
        <begin position="79"/>
        <end position="99"/>
    </location>
</feature>
<comment type="subcellular location">
    <subcellularLocation>
        <location evidence="1">Membrane</location>
        <topology evidence="1">Multi-pass membrane protein</topology>
    </subcellularLocation>
</comment>
<name>A0A7C9KMW1_9SPHN</name>
<sequence>MNPGRWVLPAAVAAVTTLLIAALGATITVLGPWYQDLAKPAWAPPDILFGPAWTLIFGLCAISAATAWLAAPSQTMRDVVIGLFAINGFLNLLWSFLFFRMQRPDLSATEVWFLWASIALLIIICWRFSRPAALLLIPYLIWVTFAGALNIAIVQLNGPF</sequence>
<dbReference type="AlphaFoldDB" id="A0A7C9KMW1"/>
<dbReference type="RefSeq" id="WP_152578596.1">
    <property type="nucleotide sequence ID" value="NZ_JAATJI010000001.1"/>
</dbReference>
<feature type="transmembrane region" description="Helical" evidence="6">
    <location>
        <begin position="48"/>
        <end position="70"/>
    </location>
</feature>
<comment type="similarity">
    <text evidence="2">Belongs to the TspO/BZRP family.</text>
</comment>
<dbReference type="InterPro" id="IPR004307">
    <property type="entry name" value="TspO_MBR"/>
</dbReference>
<feature type="transmembrane region" description="Helical" evidence="6">
    <location>
        <begin position="136"/>
        <end position="156"/>
    </location>
</feature>
<evidence type="ECO:0000256" key="5">
    <source>
        <dbReference type="ARBA" id="ARBA00023136"/>
    </source>
</evidence>
<evidence type="ECO:0000313" key="8">
    <source>
        <dbReference type="Proteomes" id="UP000481327"/>
    </source>
</evidence>
<keyword evidence="8" id="KW-1185">Reference proteome</keyword>
<dbReference type="PANTHER" id="PTHR10057">
    <property type="entry name" value="PERIPHERAL-TYPE BENZODIAZEPINE RECEPTOR"/>
    <property type="match status" value="1"/>
</dbReference>
<evidence type="ECO:0000256" key="3">
    <source>
        <dbReference type="ARBA" id="ARBA00022692"/>
    </source>
</evidence>
<evidence type="ECO:0000256" key="6">
    <source>
        <dbReference type="SAM" id="Phobius"/>
    </source>
</evidence>
<accession>A0A7C9KMW1</accession>
<dbReference type="Pfam" id="PF03073">
    <property type="entry name" value="TspO_MBR"/>
    <property type="match status" value="1"/>
</dbReference>
<organism evidence="7 8">
    <name type="scientific">Sandarakinorhabdus fusca</name>
    <dbReference type="NCBI Taxonomy" id="1439888"/>
    <lineage>
        <taxon>Bacteria</taxon>
        <taxon>Pseudomonadati</taxon>
        <taxon>Pseudomonadota</taxon>
        <taxon>Alphaproteobacteria</taxon>
        <taxon>Sphingomonadales</taxon>
        <taxon>Sphingosinicellaceae</taxon>
        <taxon>Sandarakinorhabdus</taxon>
    </lineage>
</organism>
<protein>
    <submittedName>
        <fullName evidence="7">Tryptophan-rich sensory protein</fullName>
    </submittedName>
</protein>
<feature type="transmembrane region" description="Helical" evidence="6">
    <location>
        <begin position="111"/>
        <end position="129"/>
    </location>
</feature>
<dbReference type="OrthoDB" id="9795496at2"/>
<evidence type="ECO:0000256" key="4">
    <source>
        <dbReference type="ARBA" id="ARBA00022989"/>
    </source>
</evidence>
<dbReference type="GO" id="GO:0033013">
    <property type="term" value="P:tetrapyrrole metabolic process"/>
    <property type="evidence" value="ECO:0007669"/>
    <property type="project" value="UniProtKB-ARBA"/>
</dbReference>